<sequence>MDKDDFLLKRIRELANLSYQRDIVTFTDFLNLNEQNMLATLKLRQMGVSVKLFGGYNHAERQMAAFYPGTVGFSWEYPIDCLKIIPKALRFSEELGHRDYLGAILNLGVDRSVVGDILIKDKEAWVFCLHKMSDFFIDNLVRVRHTTVLVTRVEQAEEIPEPQFEAISGTCASVRLDSLIGLAFQTSRSSMVSFIESGLVFVNGKLITSNGYEPKEGDIISVRGKGRFIYDGVSRQTKKGRLGVRLRKYI</sequence>
<accession>A0A8I0AAY6</accession>
<evidence type="ECO:0000259" key="2">
    <source>
        <dbReference type="SMART" id="SM00363"/>
    </source>
</evidence>
<dbReference type="Pfam" id="PF17774">
    <property type="entry name" value="YlmH_RBD"/>
    <property type="match status" value="1"/>
</dbReference>
<dbReference type="InterPro" id="IPR012677">
    <property type="entry name" value="Nucleotide-bd_a/b_plait_sf"/>
</dbReference>
<protein>
    <submittedName>
        <fullName evidence="3">RNA-binding protein</fullName>
    </submittedName>
</protein>
<keyword evidence="4" id="KW-1185">Reference proteome</keyword>
<dbReference type="EMBL" id="JACOOT010000021">
    <property type="protein sequence ID" value="MBC5651295.1"/>
    <property type="molecule type" value="Genomic_DNA"/>
</dbReference>
<keyword evidence="1" id="KW-0694">RNA-binding</keyword>
<dbReference type="InterPro" id="IPR036986">
    <property type="entry name" value="S4_RNA-bd_sf"/>
</dbReference>
<dbReference type="SUPFAM" id="SSF55174">
    <property type="entry name" value="Alpha-L RNA-binding motif"/>
    <property type="match status" value="1"/>
</dbReference>
<evidence type="ECO:0000313" key="3">
    <source>
        <dbReference type="EMBL" id="MBC5651295.1"/>
    </source>
</evidence>
<evidence type="ECO:0000256" key="1">
    <source>
        <dbReference type="PROSITE-ProRule" id="PRU00182"/>
    </source>
</evidence>
<reference evidence="3 4" key="1">
    <citation type="submission" date="2020-08" db="EMBL/GenBank/DDBJ databases">
        <title>Genome public.</title>
        <authorList>
            <person name="Liu C."/>
            <person name="Sun Q."/>
        </authorList>
    </citation>
    <scope>NUCLEOTIDE SEQUENCE [LARGE SCALE GENOMIC DNA]</scope>
    <source>
        <strain evidence="3 4">BX17</strain>
    </source>
</reference>
<dbReference type="CDD" id="cd00165">
    <property type="entry name" value="S4"/>
    <property type="match status" value="1"/>
</dbReference>
<dbReference type="GO" id="GO:0003723">
    <property type="term" value="F:RNA binding"/>
    <property type="evidence" value="ECO:0007669"/>
    <property type="project" value="UniProtKB-KW"/>
</dbReference>
<dbReference type="InterPro" id="IPR002942">
    <property type="entry name" value="S4_RNA-bd"/>
</dbReference>
<evidence type="ECO:0000313" key="4">
    <source>
        <dbReference type="Proteomes" id="UP000652847"/>
    </source>
</evidence>
<dbReference type="RefSeq" id="WP_117853592.1">
    <property type="nucleotide sequence ID" value="NZ_JACOOT010000021.1"/>
</dbReference>
<proteinExistence type="predicted"/>
<gene>
    <name evidence="3" type="ORF">H8S54_09270</name>
</gene>
<dbReference type="SMART" id="SM00363">
    <property type="entry name" value="S4"/>
    <property type="match status" value="1"/>
</dbReference>
<dbReference type="Gene3D" id="3.30.70.330">
    <property type="match status" value="1"/>
</dbReference>
<comment type="caution">
    <text evidence="3">The sequence shown here is derived from an EMBL/GenBank/DDBJ whole genome shotgun (WGS) entry which is preliminary data.</text>
</comment>
<name>A0A8I0AAY6_9FIRM</name>
<dbReference type="InterPro" id="IPR040591">
    <property type="entry name" value="RqcP2_RBD"/>
</dbReference>
<dbReference type="Gene3D" id="3.30.1370.160">
    <property type="match status" value="1"/>
</dbReference>
<feature type="domain" description="RNA-binding S4" evidence="2">
    <location>
        <begin position="174"/>
        <end position="234"/>
    </location>
</feature>
<dbReference type="Gene3D" id="3.10.290.10">
    <property type="entry name" value="RNA-binding S4 domain"/>
    <property type="match status" value="1"/>
</dbReference>
<dbReference type="AlphaFoldDB" id="A0A8I0AAY6"/>
<dbReference type="PROSITE" id="PS50889">
    <property type="entry name" value="S4"/>
    <property type="match status" value="1"/>
</dbReference>
<dbReference type="Pfam" id="PF01479">
    <property type="entry name" value="S4"/>
    <property type="match status" value="1"/>
</dbReference>
<dbReference type="Proteomes" id="UP000652847">
    <property type="component" value="Unassembled WGS sequence"/>
</dbReference>
<organism evidence="3 4">
    <name type="scientific">Blautia segnis</name>
    <dbReference type="NCBI Taxonomy" id="2763030"/>
    <lineage>
        <taxon>Bacteria</taxon>
        <taxon>Bacillati</taxon>
        <taxon>Bacillota</taxon>
        <taxon>Clostridia</taxon>
        <taxon>Lachnospirales</taxon>
        <taxon>Lachnospiraceae</taxon>
        <taxon>Blautia</taxon>
    </lineage>
</organism>